<reference evidence="1 2" key="1">
    <citation type="submission" date="2007-03" db="EMBL/GenBank/DDBJ databases">
        <authorList>
            <person name="Fulton L."/>
            <person name="Clifton S."/>
            <person name="Fulton B."/>
            <person name="Xu J."/>
            <person name="Minx P."/>
            <person name="Pepin K.H."/>
            <person name="Johnson M."/>
            <person name="Thiruvilangam P."/>
            <person name="Bhonagiri V."/>
            <person name="Nash W.E."/>
            <person name="Mardis E.R."/>
            <person name="Wilson R.K."/>
        </authorList>
    </citation>
    <scope>NUCLEOTIDE SEQUENCE [LARGE SCALE GENOMIC DNA]</scope>
    <source>
        <strain evidence="1 2">ATCC 29174</strain>
    </source>
</reference>
<protein>
    <submittedName>
        <fullName evidence="1">Uncharacterized protein</fullName>
    </submittedName>
</protein>
<dbReference type="Proteomes" id="UP000006002">
    <property type="component" value="Unassembled WGS sequence"/>
</dbReference>
<evidence type="ECO:0000313" key="2">
    <source>
        <dbReference type="Proteomes" id="UP000006002"/>
    </source>
</evidence>
<proteinExistence type="predicted"/>
<gene>
    <name evidence="1" type="ORF">RUMOBE_02411</name>
</gene>
<dbReference type="EMBL" id="AAVO02000010">
    <property type="protein sequence ID" value="EDM87003.1"/>
    <property type="molecule type" value="Genomic_DNA"/>
</dbReference>
<evidence type="ECO:0000313" key="1">
    <source>
        <dbReference type="EMBL" id="EDM87003.1"/>
    </source>
</evidence>
<accession>A5ZTT2</accession>
<comment type="caution">
    <text evidence="1">The sequence shown here is derived from an EMBL/GenBank/DDBJ whole genome shotgun (WGS) entry which is preliminary data.</text>
</comment>
<organism evidence="1 2">
    <name type="scientific">Blautia obeum ATCC 29174</name>
    <dbReference type="NCBI Taxonomy" id="411459"/>
    <lineage>
        <taxon>Bacteria</taxon>
        <taxon>Bacillati</taxon>
        <taxon>Bacillota</taxon>
        <taxon>Clostridia</taxon>
        <taxon>Lachnospirales</taxon>
        <taxon>Lachnospiraceae</taxon>
        <taxon>Blautia</taxon>
    </lineage>
</organism>
<sequence length="45" mass="4898">MQGGAGKIIVTIDFFSGSLPQKKVIIPNEGTIKWAKPDNVKKTKL</sequence>
<name>A5ZTT2_9FIRM</name>
<dbReference type="AlphaFoldDB" id="A5ZTT2"/>
<reference evidence="1 2" key="2">
    <citation type="submission" date="2007-04" db="EMBL/GenBank/DDBJ databases">
        <title>Draft genome sequence of Ruminococcus obeum (ATCC 29174).</title>
        <authorList>
            <person name="Sudarsanam P."/>
            <person name="Ley R."/>
            <person name="Guruge J."/>
            <person name="Turnbaugh P.J."/>
            <person name="Mahowald M."/>
            <person name="Liep D."/>
            <person name="Gordon J."/>
        </authorList>
    </citation>
    <scope>NUCLEOTIDE SEQUENCE [LARGE SCALE GENOMIC DNA]</scope>
    <source>
        <strain evidence="1 2">ATCC 29174</strain>
    </source>
</reference>
<dbReference type="HOGENOM" id="CLU_3196728_0_0_9"/>